<keyword evidence="6 9" id="KW-0418">Kinase</keyword>
<dbReference type="InterPro" id="IPR023865">
    <property type="entry name" value="Aliphatic_acid_kinase_CS"/>
</dbReference>
<dbReference type="InterPro" id="IPR011245">
    <property type="entry name" value="Butyrate_kin"/>
</dbReference>
<dbReference type="CDD" id="cd24011">
    <property type="entry name" value="ASKHA_NBD_BK"/>
    <property type="match status" value="1"/>
</dbReference>
<dbReference type="PRINTS" id="PR00471">
    <property type="entry name" value="ACETATEKNASE"/>
</dbReference>
<accession>A0A1M5WL81</accession>
<keyword evidence="12" id="KW-1185">Reference proteome</keyword>
<name>A0A1M5WL81_9BACI</name>
<evidence type="ECO:0000256" key="2">
    <source>
        <dbReference type="ARBA" id="ARBA00008748"/>
    </source>
</evidence>
<dbReference type="PANTHER" id="PTHR21060:SF3">
    <property type="entry name" value="BUTYRATE KINASE 2-RELATED"/>
    <property type="match status" value="1"/>
</dbReference>
<sequence>MADRILSINPGATSTKLAYFEHDELILSKELTYSYDDIAKYDSIMDQYDFRFREITMWLTEQNMTKGSFDAVVGRGGLLPPVNAGAYIVDDAMIDCLKHRPVLQHASNLGATLAKGVAQAFGTLDCKAYIYDPVTVDQMDDVARISGVADIERKSIGHVLNMRAVCMKIAEEKLQKPYEESNLIVAHVGGGSSASVHKNGRMIDLVSDDEGLFSTERSGGLPLKEVIPLCFERTKKEMTDLTRKKGGLVSYFGTNDARIVEEKAKNGDEKAKLVLEAMAYQIAKTIGELATVLYGKVDGIIMTGGLAYSEFITSLVKDRTSFIAPVFFVPGEAEMVALAKGARRVLVGQEKAQVFKEHDKKAIVV</sequence>
<protein>
    <recommendedName>
        <fullName evidence="9">Probable butyrate kinase</fullName>
        <shortName evidence="9">BK</shortName>
        <ecNumber evidence="9">2.7.2.7</ecNumber>
    </recommendedName>
    <alternativeName>
        <fullName evidence="9">Branched-chain carboxylic acid kinase</fullName>
    </alternativeName>
</protein>
<proteinExistence type="inferred from homology"/>
<dbReference type="GO" id="GO:0006083">
    <property type="term" value="P:acetate metabolic process"/>
    <property type="evidence" value="ECO:0007669"/>
    <property type="project" value="TreeGrafter"/>
</dbReference>
<dbReference type="Gene3D" id="3.30.420.40">
    <property type="match status" value="2"/>
</dbReference>
<organism evidence="11 12">
    <name type="scientific">Virgibacillus chiguensis</name>
    <dbReference type="NCBI Taxonomy" id="411959"/>
    <lineage>
        <taxon>Bacteria</taxon>
        <taxon>Bacillati</taxon>
        <taxon>Bacillota</taxon>
        <taxon>Bacilli</taxon>
        <taxon>Bacillales</taxon>
        <taxon>Bacillaceae</taxon>
        <taxon>Virgibacillus</taxon>
    </lineage>
</organism>
<dbReference type="InterPro" id="IPR043129">
    <property type="entry name" value="ATPase_NBD"/>
</dbReference>
<dbReference type="Pfam" id="PF00871">
    <property type="entry name" value="Acetate_kinase"/>
    <property type="match status" value="1"/>
</dbReference>
<comment type="catalytic activity">
    <reaction evidence="8 9">
        <text>butanoate + ATP = butanoyl phosphate + ADP</text>
        <dbReference type="Rhea" id="RHEA:13585"/>
        <dbReference type="ChEBI" id="CHEBI:17968"/>
        <dbReference type="ChEBI" id="CHEBI:30616"/>
        <dbReference type="ChEBI" id="CHEBI:58079"/>
        <dbReference type="ChEBI" id="CHEBI:456216"/>
        <dbReference type="EC" id="2.7.2.7"/>
    </reaction>
</comment>
<dbReference type="OrthoDB" id="9771859at2"/>
<dbReference type="EC" id="2.7.2.7" evidence="9"/>
<dbReference type="AlphaFoldDB" id="A0A1M5WL81"/>
<evidence type="ECO:0000256" key="7">
    <source>
        <dbReference type="ARBA" id="ARBA00022840"/>
    </source>
</evidence>
<dbReference type="HAMAP" id="MF_00542">
    <property type="entry name" value="Butyrate_kinase"/>
    <property type="match status" value="1"/>
</dbReference>
<dbReference type="PIRSF" id="PIRSF036458">
    <property type="entry name" value="Butyrate_kin"/>
    <property type="match status" value="1"/>
</dbReference>
<evidence type="ECO:0000256" key="3">
    <source>
        <dbReference type="ARBA" id="ARBA00022490"/>
    </source>
</evidence>
<keyword evidence="3 9" id="KW-0963">Cytoplasm</keyword>
<dbReference type="PANTHER" id="PTHR21060">
    <property type="entry name" value="ACETATE KINASE"/>
    <property type="match status" value="1"/>
</dbReference>
<dbReference type="GO" id="GO:0047761">
    <property type="term" value="F:butyrate kinase activity"/>
    <property type="evidence" value="ECO:0007669"/>
    <property type="project" value="UniProtKB-UniRule"/>
</dbReference>
<evidence type="ECO:0000256" key="5">
    <source>
        <dbReference type="ARBA" id="ARBA00022741"/>
    </source>
</evidence>
<dbReference type="GO" id="GO:0005524">
    <property type="term" value="F:ATP binding"/>
    <property type="evidence" value="ECO:0007669"/>
    <property type="project" value="UniProtKB-KW"/>
</dbReference>
<reference evidence="12" key="1">
    <citation type="submission" date="2016-11" db="EMBL/GenBank/DDBJ databases">
        <authorList>
            <person name="Varghese N."/>
            <person name="Submissions S."/>
        </authorList>
    </citation>
    <scope>NUCLEOTIDE SEQUENCE [LARGE SCALE GENOMIC DNA]</scope>
    <source>
        <strain evidence="12">CGMCC 1.6496</strain>
    </source>
</reference>
<dbReference type="NCBIfam" id="NF002834">
    <property type="entry name" value="PRK03011.1-5"/>
    <property type="match status" value="1"/>
</dbReference>
<dbReference type="InterPro" id="IPR000890">
    <property type="entry name" value="Aliphatic_acid_kin_short-chain"/>
</dbReference>
<comment type="similarity">
    <text evidence="2 9 10">Belongs to the acetokinase family.</text>
</comment>
<dbReference type="RefSeq" id="WP_073011983.1">
    <property type="nucleotide sequence ID" value="NZ_FQXD01000017.1"/>
</dbReference>
<dbReference type="SUPFAM" id="SSF53067">
    <property type="entry name" value="Actin-like ATPase domain"/>
    <property type="match status" value="2"/>
</dbReference>
<dbReference type="GO" id="GO:0008776">
    <property type="term" value="F:acetate kinase activity"/>
    <property type="evidence" value="ECO:0007669"/>
    <property type="project" value="TreeGrafter"/>
</dbReference>
<evidence type="ECO:0000256" key="8">
    <source>
        <dbReference type="ARBA" id="ARBA00048596"/>
    </source>
</evidence>
<dbReference type="NCBIfam" id="TIGR02707">
    <property type="entry name" value="butyr_kinase"/>
    <property type="match status" value="1"/>
</dbReference>
<gene>
    <name evidence="9" type="primary">buk</name>
    <name evidence="11" type="ORF">SAMN05421807_11724</name>
</gene>
<evidence type="ECO:0000256" key="1">
    <source>
        <dbReference type="ARBA" id="ARBA00004496"/>
    </source>
</evidence>
<dbReference type="EMBL" id="FQXD01000017">
    <property type="protein sequence ID" value="SHH88340.1"/>
    <property type="molecule type" value="Genomic_DNA"/>
</dbReference>
<evidence type="ECO:0000313" key="11">
    <source>
        <dbReference type="EMBL" id="SHH88340.1"/>
    </source>
</evidence>
<evidence type="ECO:0000256" key="4">
    <source>
        <dbReference type="ARBA" id="ARBA00022679"/>
    </source>
</evidence>
<keyword evidence="4 9" id="KW-0808">Transferase</keyword>
<dbReference type="PROSITE" id="PS01076">
    <property type="entry name" value="ACETATE_KINASE_2"/>
    <property type="match status" value="1"/>
</dbReference>
<evidence type="ECO:0000256" key="9">
    <source>
        <dbReference type="HAMAP-Rule" id="MF_00542"/>
    </source>
</evidence>
<evidence type="ECO:0000313" key="12">
    <source>
        <dbReference type="Proteomes" id="UP000184079"/>
    </source>
</evidence>
<comment type="subcellular location">
    <subcellularLocation>
        <location evidence="1 9">Cytoplasm</location>
    </subcellularLocation>
</comment>
<evidence type="ECO:0000256" key="10">
    <source>
        <dbReference type="RuleBase" id="RU003835"/>
    </source>
</evidence>
<evidence type="ECO:0000256" key="6">
    <source>
        <dbReference type="ARBA" id="ARBA00022777"/>
    </source>
</evidence>
<dbReference type="GO" id="GO:0005737">
    <property type="term" value="C:cytoplasm"/>
    <property type="evidence" value="ECO:0007669"/>
    <property type="project" value="UniProtKB-SubCell"/>
</dbReference>
<dbReference type="Proteomes" id="UP000184079">
    <property type="component" value="Unassembled WGS sequence"/>
</dbReference>
<keyword evidence="7 9" id="KW-0067">ATP-binding</keyword>
<keyword evidence="5 9" id="KW-0547">Nucleotide-binding</keyword>